<evidence type="ECO:0008006" key="4">
    <source>
        <dbReference type="Google" id="ProtNLM"/>
    </source>
</evidence>
<name>A0A0J9TNR7_PLAVI</name>
<feature type="region of interest" description="Disordered" evidence="1">
    <location>
        <begin position="211"/>
        <end position="262"/>
    </location>
</feature>
<dbReference type="Proteomes" id="UP000053239">
    <property type="component" value="Unassembled WGS sequence"/>
</dbReference>
<evidence type="ECO:0000313" key="3">
    <source>
        <dbReference type="Proteomes" id="UP000053239"/>
    </source>
</evidence>
<gene>
    <name evidence="2" type="ORF">PVNG_06149</name>
</gene>
<evidence type="ECO:0000256" key="1">
    <source>
        <dbReference type="SAM" id="MobiDB-lite"/>
    </source>
</evidence>
<proteinExistence type="predicted"/>
<dbReference type="EMBL" id="KQ235627">
    <property type="protein sequence ID" value="KMZ96372.1"/>
    <property type="molecule type" value="Genomic_DNA"/>
</dbReference>
<accession>A0A0J9TNR7</accession>
<reference evidence="2 3" key="1">
    <citation type="submission" date="2011-09" db="EMBL/GenBank/DDBJ databases">
        <title>The Genome Sequence of Plasmodium vivax North Korean.</title>
        <authorList>
            <consortium name="The Broad Institute Genome Sequencing Platform"/>
            <consortium name="The Broad Institute Genome Sequencing Center for Infectious Disease"/>
            <person name="Neafsey D."/>
            <person name="Carlton J."/>
            <person name="Barnwell J."/>
            <person name="Collins W."/>
            <person name="Escalante A."/>
            <person name="Mullikin J."/>
            <person name="Saul A."/>
            <person name="Guigo R."/>
            <person name="Camara F."/>
            <person name="Young S.K."/>
            <person name="Zeng Q."/>
            <person name="Gargeya S."/>
            <person name="Fitzgerald M."/>
            <person name="Haas B."/>
            <person name="Abouelleil A."/>
            <person name="Alvarado L."/>
            <person name="Arachchi H.M."/>
            <person name="Berlin A."/>
            <person name="Brown A."/>
            <person name="Chapman S.B."/>
            <person name="Chen Z."/>
            <person name="Dunbar C."/>
            <person name="Freedman E."/>
            <person name="Gearin G."/>
            <person name="Gellesch M."/>
            <person name="Goldberg J."/>
            <person name="Griggs A."/>
            <person name="Gujja S."/>
            <person name="Heiman D."/>
            <person name="Howarth C."/>
            <person name="Larson L."/>
            <person name="Lui A."/>
            <person name="MacDonald P.J.P."/>
            <person name="Montmayeur A."/>
            <person name="Murphy C."/>
            <person name="Neiman D."/>
            <person name="Pearson M."/>
            <person name="Priest M."/>
            <person name="Roberts A."/>
            <person name="Saif S."/>
            <person name="Shea T."/>
            <person name="Shenoy N."/>
            <person name="Sisk P."/>
            <person name="Stolte C."/>
            <person name="Sykes S."/>
            <person name="Wortman J."/>
            <person name="Nusbaum C."/>
            <person name="Birren B."/>
        </authorList>
    </citation>
    <scope>NUCLEOTIDE SEQUENCE [LARGE SCALE GENOMIC DNA]</scope>
    <source>
        <strain evidence="2 3">North Korean</strain>
    </source>
</reference>
<organism evidence="2 3">
    <name type="scientific">Plasmodium vivax North Korean</name>
    <dbReference type="NCBI Taxonomy" id="1035514"/>
    <lineage>
        <taxon>Eukaryota</taxon>
        <taxon>Sar</taxon>
        <taxon>Alveolata</taxon>
        <taxon>Apicomplexa</taxon>
        <taxon>Aconoidasida</taxon>
        <taxon>Haemosporida</taxon>
        <taxon>Plasmodiidae</taxon>
        <taxon>Plasmodium</taxon>
        <taxon>Plasmodium (Plasmodium)</taxon>
    </lineage>
</organism>
<feature type="compositionally biased region" description="Polar residues" evidence="1">
    <location>
        <begin position="216"/>
        <end position="239"/>
    </location>
</feature>
<evidence type="ECO:0000313" key="2">
    <source>
        <dbReference type="EMBL" id="KMZ96372.1"/>
    </source>
</evidence>
<protein>
    <recommendedName>
        <fullName evidence="4">Variable surface protein Vir7-like protein</fullName>
    </recommendedName>
</protein>
<dbReference type="Pfam" id="PF05795">
    <property type="entry name" value="Plasmodium_Vir"/>
    <property type="match status" value="1"/>
</dbReference>
<sequence>MGEHLTANDLKYLTSNIIYDNFEREDGDCDEVPFYDNIISELQLYNSLKPIYDKLTKAVCYVYSRKANHKNFDSDLCAYLYYWVGDKIYSIVNDKAVFSRIIKAFFGELYMSDKGAICPYPNYTIDKDTFQKNKLLFDYSKNYNNIYLRTLPGDTTCDEDYIKYIKKYIETYKDAYINCTKGDPKIYNCKYLDALLEKYEHRNLESFHCTHHKAQPGSTDAQQFVEQTKPSSHVPQGSERNTDLIVNTGPRGDNSQHERQSPHKYLRLSEQNELDSTPIHNTNNTSDGGSSKTIAGSVVPVLGVSSISILLYKVIENFIEIHKIIFFI</sequence>
<dbReference type="InterPro" id="IPR008780">
    <property type="entry name" value="Plasmodium_Vir"/>
</dbReference>
<dbReference type="AlphaFoldDB" id="A0A0J9TNR7"/>